<gene>
    <name evidence="4" type="ORF">A7J05_03115</name>
    <name evidence="5" type="ORF">I8755_35175</name>
</gene>
<dbReference type="EMBL" id="CP065959">
    <property type="protein sequence ID" value="QQC93005.1"/>
    <property type="molecule type" value="Genomic_DNA"/>
</dbReference>
<sequence length="422" mass="43323">MTTTTTSLSPARVDAARLLDTLERLRAIGATGDGGVTRRAFTHEDVKGQEFVAGLMREAGLTVHVDAAANLVGTCPGRDPDAPTLVLGSHLDTVPGGGAYDGAYGVLAAVEAARTLHERGTPLDRPLTVMAFSNEEGTTGTPAMFGSRAVAGCLTPGELELPVAGEDRSLAQVLDAAGGDSLRVDNVRRSAGSVAAYLELHIEQGPVLIGSGAEIGIVEGISGRLSAEVTVRGQANHAGTTPMADRHDALLAAARITVGVPGLTGADGVVRVATVGDCRVSPGAWNVVPGGATLVVDLRDMSEDNLEAGLDRLRVLGEEAARSTGTRVDVAEVQRVSPTPCDADRRDTVRRATDALGLSSVTLPSGAGHDAQWMARIAPTGMIFVPSEEGASHVPYERTAPADLVRGADVLLGCALLEGTTS</sequence>
<keyword evidence="2 5" id="KW-0378">Hydrolase</keyword>
<protein>
    <submittedName>
        <fullName evidence="5">M20 family metallo-hydrolase</fullName>
    </submittedName>
</protein>
<feature type="binding site" evidence="3">
    <location>
        <position position="393"/>
    </location>
    <ligand>
        <name>Zn(2+)</name>
        <dbReference type="ChEBI" id="CHEBI:29105"/>
        <label>2</label>
    </ligand>
</feature>
<evidence type="ECO:0000313" key="5">
    <source>
        <dbReference type="EMBL" id="QQC93005.1"/>
    </source>
</evidence>
<keyword evidence="3" id="KW-0479">Metal-binding</keyword>
<dbReference type="NCBIfam" id="NF006771">
    <property type="entry name" value="PRK09290.1-5"/>
    <property type="match status" value="1"/>
</dbReference>
<dbReference type="EMBL" id="CP015588">
    <property type="protein sequence ID" value="APY84874.1"/>
    <property type="molecule type" value="Genomic_DNA"/>
</dbReference>
<comment type="cofactor">
    <cofactor evidence="3">
        <name>Zn(2+)</name>
        <dbReference type="ChEBI" id="CHEBI:29105"/>
    </cofactor>
    <text evidence="3">Binds 2 Zn(2+) ions per subunit.</text>
</comment>
<dbReference type="Gene3D" id="3.40.630.10">
    <property type="entry name" value="Zn peptidases"/>
    <property type="match status" value="1"/>
</dbReference>
<dbReference type="SUPFAM" id="SSF55031">
    <property type="entry name" value="Bacterial exopeptidase dimerisation domain"/>
    <property type="match status" value="1"/>
</dbReference>
<feature type="binding site" evidence="3">
    <location>
        <position position="201"/>
    </location>
    <ligand>
        <name>Zn(2+)</name>
        <dbReference type="ChEBI" id="CHEBI:29105"/>
        <label>1</label>
    </ligand>
</feature>
<evidence type="ECO:0000256" key="2">
    <source>
        <dbReference type="ARBA" id="ARBA00022801"/>
    </source>
</evidence>
<dbReference type="CDD" id="cd03884">
    <property type="entry name" value="M20_bAS"/>
    <property type="match status" value="1"/>
</dbReference>
<feature type="binding site" evidence="3">
    <location>
        <position position="136"/>
    </location>
    <ligand>
        <name>Zn(2+)</name>
        <dbReference type="ChEBI" id="CHEBI:29105"/>
        <label>2</label>
    </ligand>
</feature>
<feature type="binding site" evidence="3">
    <location>
        <position position="90"/>
    </location>
    <ligand>
        <name>Zn(2+)</name>
        <dbReference type="ChEBI" id="CHEBI:29105"/>
        <label>1</label>
    </ligand>
</feature>
<keyword evidence="6" id="KW-1185">Reference proteome</keyword>
<dbReference type="InterPro" id="IPR002933">
    <property type="entry name" value="Peptidase_M20"/>
</dbReference>
<feature type="binding site" evidence="3">
    <location>
        <position position="101"/>
    </location>
    <ligand>
        <name>Zn(2+)</name>
        <dbReference type="ChEBI" id="CHEBI:29105"/>
        <label>1</label>
    </ligand>
</feature>
<dbReference type="GO" id="GO:0046872">
    <property type="term" value="F:metal ion binding"/>
    <property type="evidence" value="ECO:0007669"/>
    <property type="project" value="UniProtKB-KW"/>
</dbReference>
<dbReference type="PIRSF" id="PIRSF001235">
    <property type="entry name" value="Amidase_carbamoylase"/>
    <property type="match status" value="1"/>
</dbReference>
<dbReference type="KEGG" id="ssia:A7J05_03115"/>
<evidence type="ECO:0000313" key="4">
    <source>
        <dbReference type="EMBL" id="APY84874.1"/>
    </source>
</evidence>
<dbReference type="Pfam" id="PF01546">
    <property type="entry name" value="Peptidase_M20"/>
    <property type="match status" value="1"/>
</dbReference>
<dbReference type="Proteomes" id="UP000187191">
    <property type="component" value="Chromosome"/>
</dbReference>
<feature type="binding site" evidence="3">
    <location>
        <position position="101"/>
    </location>
    <ligand>
        <name>Zn(2+)</name>
        <dbReference type="ChEBI" id="CHEBI:29105"/>
        <label>2</label>
    </ligand>
</feature>
<name>A0A1P8TB85_9ACTN</name>
<accession>A0A1P8TB85</accession>
<dbReference type="InterPro" id="IPR010158">
    <property type="entry name" value="Amidase_Cbmase"/>
</dbReference>
<evidence type="ECO:0000313" key="7">
    <source>
        <dbReference type="Proteomes" id="UP000596130"/>
    </source>
</evidence>
<evidence type="ECO:0000313" key="6">
    <source>
        <dbReference type="Proteomes" id="UP000187191"/>
    </source>
</evidence>
<dbReference type="InterPro" id="IPR036264">
    <property type="entry name" value="Bact_exopeptidase_dim_dom"/>
</dbReference>
<reference evidence="5 7" key="2">
    <citation type="submission" date="2020-12" db="EMBL/GenBank/DDBJ databases">
        <title>Identification and biosynthesis of polyene macrolides produced by Streptomyces alfalfae Men-myco-93-63.</title>
        <authorList>
            <person name="Liu D."/>
            <person name="Li Y."/>
            <person name="Liu L."/>
            <person name="Han X."/>
            <person name="Shen F."/>
        </authorList>
    </citation>
    <scope>NUCLEOTIDE SEQUENCE [LARGE SCALE GENOMIC DNA]</scope>
    <source>
        <strain evidence="5 7">Men-myco-93-63</strain>
    </source>
</reference>
<dbReference type="PANTHER" id="PTHR32494:SF5">
    <property type="entry name" value="ALLANTOATE AMIDOHYDROLASE"/>
    <property type="match status" value="1"/>
</dbReference>
<organism evidence="5 7">
    <name type="scientific">Streptomyces alfalfae</name>
    <dbReference type="NCBI Taxonomy" id="1642299"/>
    <lineage>
        <taxon>Bacteria</taxon>
        <taxon>Bacillati</taxon>
        <taxon>Actinomycetota</taxon>
        <taxon>Actinomycetes</taxon>
        <taxon>Kitasatosporales</taxon>
        <taxon>Streptomycetaceae</taxon>
        <taxon>Streptomyces</taxon>
    </lineage>
</organism>
<dbReference type="SUPFAM" id="SSF53187">
    <property type="entry name" value="Zn-dependent exopeptidases"/>
    <property type="match status" value="1"/>
</dbReference>
<dbReference type="GO" id="GO:0016813">
    <property type="term" value="F:hydrolase activity, acting on carbon-nitrogen (but not peptide) bonds, in linear amidines"/>
    <property type="evidence" value="ECO:0007669"/>
    <property type="project" value="InterPro"/>
</dbReference>
<dbReference type="OrthoDB" id="9808195at2"/>
<dbReference type="Proteomes" id="UP000596130">
    <property type="component" value="Chromosome"/>
</dbReference>
<dbReference type="RefSeq" id="WP_076682602.1">
    <property type="nucleotide sequence ID" value="NZ_CP015588.1"/>
</dbReference>
<dbReference type="NCBIfam" id="TIGR01879">
    <property type="entry name" value="hydantase"/>
    <property type="match status" value="1"/>
</dbReference>
<proteinExistence type="inferred from homology"/>
<dbReference type="PANTHER" id="PTHR32494">
    <property type="entry name" value="ALLANTOATE DEIMINASE-RELATED"/>
    <property type="match status" value="1"/>
</dbReference>
<comment type="similarity">
    <text evidence="1">Belongs to the peptidase M20 family.</text>
</comment>
<reference evidence="4 6" key="1">
    <citation type="submission" date="2016-05" db="EMBL/GenBank/DDBJ databases">
        <authorList>
            <person name="Gu J."/>
        </authorList>
    </citation>
    <scope>NUCLEOTIDE SEQUENCE [LARGE SCALE GENOMIC DNA]</scope>
    <source>
        <strain evidence="4 6">ACCC40021</strain>
    </source>
</reference>
<evidence type="ECO:0000256" key="1">
    <source>
        <dbReference type="ARBA" id="ARBA00006153"/>
    </source>
</evidence>
<dbReference type="AlphaFoldDB" id="A0A1P8TB85"/>
<evidence type="ECO:0000256" key="3">
    <source>
        <dbReference type="PIRSR" id="PIRSR001235-1"/>
    </source>
</evidence>
<dbReference type="Gene3D" id="3.30.70.360">
    <property type="match status" value="1"/>
</dbReference>
<keyword evidence="3" id="KW-0862">Zinc</keyword>